<reference evidence="1 2" key="1">
    <citation type="submission" date="2021-03" db="EMBL/GenBank/DDBJ databases">
        <title>Antimicrobial resistance genes in bacteria isolated from Japanese honey, and their potential for conferring macrolide and lincosamide resistance in the American foulbrood pathogen Paenibacillus larvae.</title>
        <authorList>
            <person name="Okamoto M."/>
            <person name="Kumagai M."/>
            <person name="Kanamori H."/>
            <person name="Takamatsu D."/>
        </authorList>
    </citation>
    <scope>NUCLEOTIDE SEQUENCE [LARGE SCALE GENOMIC DNA]</scope>
    <source>
        <strain evidence="1 2">J34TS1</strain>
    </source>
</reference>
<evidence type="ECO:0000313" key="1">
    <source>
        <dbReference type="EMBL" id="GIO51164.1"/>
    </source>
</evidence>
<comment type="caution">
    <text evidence="1">The sequence shown here is derived from an EMBL/GenBank/DDBJ whole genome shotgun (WGS) entry which is preliminary data.</text>
</comment>
<sequence>MFLRNGWLLDPEFLVANAHLFLAFRRLWIMDEKLAKARTNGEALTKRGIAIWGKKGI</sequence>
<accession>A0A919YIM1</accession>
<proteinExistence type="predicted"/>
<protein>
    <submittedName>
        <fullName evidence="1">Uncharacterized protein</fullName>
    </submittedName>
</protein>
<gene>
    <name evidence="1" type="ORF">J34TS1_59290</name>
</gene>
<dbReference type="AlphaFoldDB" id="A0A919YIM1"/>
<dbReference type="RefSeq" id="WP_212981200.1">
    <property type="nucleotide sequence ID" value="NZ_AP025343.1"/>
</dbReference>
<organism evidence="1 2">
    <name type="scientific">Paenibacillus azoreducens</name>
    <dbReference type="NCBI Taxonomy" id="116718"/>
    <lineage>
        <taxon>Bacteria</taxon>
        <taxon>Bacillati</taxon>
        <taxon>Bacillota</taxon>
        <taxon>Bacilli</taxon>
        <taxon>Bacillales</taxon>
        <taxon>Paenibacillaceae</taxon>
        <taxon>Paenibacillus</taxon>
    </lineage>
</organism>
<evidence type="ECO:0000313" key="2">
    <source>
        <dbReference type="Proteomes" id="UP000682811"/>
    </source>
</evidence>
<keyword evidence="2" id="KW-1185">Reference proteome</keyword>
<dbReference type="EMBL" id="BORT01000045">
    <property type="protein sequence ID" value="GIO51164.1"/>
    <property type="molecule type" value="Genomic_DNA"/>
</dbReference>
<name>A0A919YIM1_9BACL</name>
<dbReference type="Proteomes" id="UP000682811">
    <property type="component" value="Unassembled WGS sequence"/>
</dbReference>